<evidence type="ECO:0000256" key="1">
    <source>
        <dbReference type="ARBA" id="ARBA00022603"/>
    </source>
</evidence>
<feature type="binding site" evidence="4">
    <location>
        <position position="215"/>
    </location>
    <ligand>
        <name>S-adenosyl-L-methionine</name>
        <dbReference type="ChEBI" id="CHEBI:59789"/>
    </ligand>
</feature>
<dbReference type="Gene3D" id="2.40.50.1070">
    <property type="match status" value="1"/>
</dbReference>
<dbReference type="PROSITE" id="PS01231">
    <property type="entry name" value="TRMA_2"/>
    <property type="match status" value="1"/>
</dbReference>
<dbReference type="AlphaFoldDB" id="A0A1F4ULT5"/>
<evidence type="ECO:0000256" key="3">
    <source>
        <dbReference type="ARBA" id="ARBA00022691"/>
    </source>
</evidence>
<dbReference type="GO" id="GO:0032259">
    <property type="term" value="P:methylation"/>
    <property type="evidence" value="ECO:0007669"/>
    <property type="project" value="UniProtKB-KW"/>
</dbReference>
<dbReference type="InterPro" id="IPR030390">
    <property type="entry name" value="MeTrfase_TrmA_AS"/>
</dbReference>
<gene>
    <name evidence="6" type="ORF">A2V49_02500</name>
</gene>
<evidence type="ECO:0000256" key="5">
    <source>
        <dbReference type="PROSITE-ProRule" id="PRU10015"/>
    </source>
</evidence>
<sequence length="377" mass="43517">MRTLCPNKSVCGSCTLSDLPYQDQLNYKLNEINNFIKNKDLGITKIKKIIPSPQTDHYRNRMDYAISYRGEVGLKQKGKWWKIIDGHTCFIADSQIEKMFFTFRDWVKASDLSFYDRRSHLGLLRYVSIRSTTLGETMVTVVTNPPMDKKEENKFLQKINELKNKSKVTSLIWGINSSLADTSTSEKIIPITKRDHIIENINSHTYKITPNSFFQTNPYAAKILQDHVNTYVKEQKNNTLLDLYCGSGFFTIGAGQYAKNLIGVETIQEAVDDANWNKKQNNITNINFLHNKSEEINLNKTKADIIIVDPPRTGLTKNLIDNLMKTDIRQIIYISCNYQKFADDAYLLSQKYKMKEIRAIDMFPHTPHVEIVSLFTN</sequence>
<accession>A0A1F4ULT5</accession>
<dbReference type="GO" id="GO:0009451">
    <property type="term" value="P:RNA modification"/>
    <property type="evidence" value="ECO:0007669"/>
    <property type="project" value="UniProtKB-ARBA"/>
</dbReference>
<protein>
    <submittedName>
        <fullName evidence="6">23S rRNA (Uracil-5-)-methyltransferase RumA</fullName>
    </submittedName>
</protein>
<feature type="active site" evidence="5">
    <location>
        <position position="336"/>
    </location>
</feature>
<reference evidence="6 7" key="1">
    <citation type="journal article" date="2016" name="Nat. Commun.">
        <title>Thousands of microbial genomes shed light on interconnected biogeochemical processes in an aquifer system.</title>
        <authorList>
            <person name="Anantharaman K."/>
            <person name="Brown C.T."/>
            <person name="Hug L.A."/>
            <person name="Sharon I."/>
            <person name="Castelle C.J."/>
            <person name="Probst A.J."/>
            <person name="Thomas B.C."/>
            <person name="Singh A."/>
            <person name="Wilkins M.J."/>
            <person name="Karaoz U."/>
            <person name="Brodie E.L."/>
            <person name="Williams K.H."/>
            <person name="Hubbard S.S."/>
            <person name="Banfield J.F."/>
        </authorList>
    </citation>
    <scope>NUCLEOTIDE SEQUENCE [LARGE SCALE GENOMIC DNA]</scope>
</reference>
<dbReference type="InterPro" id="IPR010280">
    <property type="entry name" value="U5_MeTrfase_fam"/>
</dbReference>
<keyword evidence="2 4" id="KW-0808">Transferase</keyword>
<dbReference type="CDD" id="cd02440">
    <property type="entry name" value="AdoMet_MTases"/>
    <property type="match status" value="1"/>
</dbReference>
<dbReference type="NCBIfam" id="TIGR00479">
    <property type="entry name" value="rumA"/>
    <property type="match status" value="1"/>
</dbReference>
<dbReference type="InterPro" id="IPR030391">
    <property type="entry name" value="MeTrfase_TrmA_CS"/>
</dbReference>
<dbReference type="PANTHER" id="PTHR11061">
    <property type="entry name" value="RNA M5U METHYLTRANSFERASE"/>
    <property type="match status" value="1"/>
</dbReference>
<dbReference type="SUPFAM" id="SSF53335">
    <property type="entry name" value="S-adenosyl-L-methionine-dependent methyltransferases"/>
    <property type="match status" value="1"/>
</dbReference>
<evidence type="ECO:0000256" key="4">
    <source>
        <dbReference type="PROSITE-ProRule" id="PRU01024"/>
    </source>
</evidence>
<dbReference type="PROSITE" id="PS51687">
    <property type="entry name" value="SAM_MT_RNA_M5U"/>
    <property type="match status" value="1"/>
</dbReference>
<dbReference type="InterPro" id="IPR029063">
    <property type="entry name" value="SAM-dependent_MTases_sf"/>
</dbReference>
<dbReference type="Pfam" id="PF05958">
    <property type="entry name" value="tRNA_U5-meth_tr"/>
    <property type="match status" value="1"/>
</dbReference>
<proteinExistence type="inferred from homology"/>
<dbReference type="GO" id="GO:0008757">
    <property type="term" value="F:S-adenosylmethionine-dependent methyltransferase activity"/>
    <property type="evidence" value="ECO:0007669"/>
    <property type="project" value="UniProtKB-ARBA"/>
</dbReference>
<dbReference type="GO" id="GO:0006396">
    <property type="term" value="P:RNA processing"/>
    <property type="evidence" value="ECO:0007669"/>
    <property type="project" value="InterPro"/>
</dbReference>
<dbReference type="PROSITE" id="PS01230">
    <property type="entry name" value="TRMA_1"/>
    <property type="match status" value="1"/>
</dbReference>
<dbReference type="Gene3D" id="3.40.50.150">
    <property type="entry name" value="Vaccinia Virus protein VP39"/>
    <property type="match status" value="1"/>
</dbReference>
<organism evidence="6 7">
    <name type="scientific">candidate division WWE3 bacterium RBG_19FT_COMBO_34_6</name>
    <dbReference type="NCBI Taxonomy" id="1802612"/>
    <lineage>
        <taxon>Bacteria</taxon>
        <taxon>Katanobacteria</taxon>
    </lineage>
</organism>
<keyword evidence="3 4" id="KW-0949">S-adenosyl-L-methionine</keyword>
<dbReference type="Proteomes" id="UP000178615">
    <property type="component" value="Unassembled WGS sequence"/>
</dbReference>
<feature type="binding site" evidence="4">
    <location>
        <position position="309"/>
    </location>
    <ligand>
        <name>S-adenosyl-L-methionine</name>
        <dbReference type="ChEBI" id="CHEBI:59789"/>
    </ligand>
</feature>
<comment type="caution">
    <text evidence="6">The sequence shown here is derived from an EMBL/GenBank/DDBJ whole genome shotgun (WGS) entry which is preliminary data.</text>
</comment>
<feature type="binding site" evidence="4">
    <location>
        <position position="244"/>
    </location>
    <ligand>
        <name>S-adenosyl-L-methionine</name>
        <dbReference type="ChEBI" id="CHEBI:59789"/>
    </ligand>
</feature>
<evidence type="ECO:0000313" key="7">
    <source>
        <dbReference type="Proteomes" id="UP000178615"/>
    </source>
</evidence>
<evidence type="ECO:0000256" key="2">
    <source>
        <dbReference type="ARBA" id="ARBA00022679"/>
    </source>
</evidence>
<dbReference type="EMBL" id="MEUV01000019">
    <property type="protein sequence ID" value="OGC45899.1"/>
    <property type="molecule type" value="Genomic_DNA"/>
</dbReference>
<dbReference type="PANTHER" id="PTHR11061:SF30">
    <property type="entry name" value="TRNA (URACIL(54)-C(5))-METHYLTRANSFERASE"/>
    <property type="match status" value="1"/>
</dbReference>
<comment type="similarity">
    <text evidence="4">Belongs to the class I-like SAM-binding methyltransferase superfamily. RNA M5U methyltransferase family.</text>
</comment>
<keyword evidence="1 4" id="KW-0489">Methyltransferase</keyword>
<name>A0A1F4ULT5_UNCKA</name>
<evidence type="ECO:0000313" key="6">
    <source>
        <dbReference type="EMBL" id="OGC45899.1"/>
    </source>
</evidence>
<feature type="binding site" evidence="4">
    <location>
        <position position="265"/>
    </location>
    <ligand>
        <name>S-adenosyl-L-methionine</name>
        <dbReference type="ChEBI" id="CHEBI:59789"/>
    </ligand>
</feature>
<feature type="active site" description="Nucleophile" evidence="4">
    <location>
        <position position="336"/>
    </location>
</feature>
<dbReference type="GO" id="GO:0008173">
    <property type="term" value="F:RNA methyltransferase activity"/>
    <property type="evidence" value="ECO:0007669"/>
    <property type="project" value="InterPro"/>
</dbReference>